<accession>A0A098BLF6</accession>
<dbReference type="AlphaFoldDB" id="A0A098BLF6"/>
<organism evidence="1 2">
    <name type="scientific">Rhodococcus ruber</name>
    <dbReference type="NCBI Taxonomy" id="1830"/>
    <lineage>
        <taxon>Bacteria</taxon>
        <taxon>Bacillati</taxon>
        <taxon>Actinomycetota</taxon>
        <taxon>Actinomycetes</taxon>
        <taxon>Mycobacteriales</taxon>
        <taxon>Nocardiaceae</taxon>
        <taxon>Rhodococcus</taxon>
    </lineage>
</organism>
<proteinExistence type="predicted"/>
<evidence type="ECO:0000313" key="2">
    <source>
        <dbReference type="Proteomes" id="UP000042997"/>
    </source>
</evidence>
<protein>
    <submittedName>
        <fullName evidence="1">Uncharacterized protein</fullName>
    </submittedName>
</protein>
<reference evidence="1 2" key="1">
    <citation type="journal article" date="2014" name="Genome Announc.">
        <title>Draft Genome Sequence of Propane- and Butane-Oxidizing Actinobacterium Rhodococcus ruber IEGM 231.</title>
        <authorList>
            <person name="Ivshina I.B."/>
            <person name="Kuyukina M.S."/>
            <person name="Krivoruchko A.V."/>
            <person name="Barbe V."/>
            <person name="Fischer C."/>
        </authorList>
    </citation>
    <scope>NUCLEOTIDE SEQUENCE [LARGE SCALE GENOMIC DNA]</scope>
</reference>
<dbReference type="EMBL" id="CCSD01000056">
    <property type="protein sequence ID" value="CDZ89032.1"/>
    <property type="molecule type" value="Genomic_DNA"/>
</dbReference>
<dbReference type="RefSeq" id="WP_269572179.1">
    <property type="nucleotide sequence ID" value="NZ_JAPWIU010000041.1"/>
</dbReference>
<gene>
    <name evidence="1" type="ORF">RHRU231_450199</name>
</gene>
<dbReference type="Proteomes" id="UP000042997">
    <property type="component" value="Unassembled WGS sequence"/>
</dbReference>
<sequence length="53" mass="6264">MSALEDLRIVHAMRTHDRNIGDENEGDYRVAFDMLLDRYNTEREPKNANVENQ</sequence>
<evidence type="ECO:0000313" key="1">
    <source>
        <dbReference type="EMBL" id="CDZ89032.1"/>
    </source>
</evidence>
<name>A0A098BLF6_9NOCA</name>